<evidence type="ECO:0000256" key="1">
    <source>
        <dbReference type="ARBA" id="ARBA00023125"/>
    </source>
</evidence>
<sequence length="257" mass="28927">MTTYKGASGRQRRIPAEQARKIALTTAIDMLSDSGLTVGLDHLSIEDLINQSNVPRSSFYRLWPAKEFFFADLLDYLVSEDGENHSMFFPETLEAAAKVFEQHKDRLGTHQGRQDVFREAVRVVAEVNFELVKASTTWRTHVALMMTIESFPDEQRREELHAKLRGAELRFVEQMAAFYQRVVTENGFSFKPGTTPEMLAGMCGAYVEGMVQRQAINPELGDQLVTRPGLDGEPVPWHLAALGFWAIASELIDFGAN</sequence>
<reference evidence="4 5" key="1">
    <citation type="submission" date="2019-06" db="EMBL/GenBank/DDBJ databases">
        <title>Sequencing the genomes of 1000 actinobacteria strains.</title>
        <authorList>
            <person name="Klenk H.-P."/>
        </authorList>
    </citation>
    <scope>NUCLEOTIDE SEQUENCE [LARGE SCALE GENOMIC DNA]</scope>
    <source>
        <strain evidence="4 5">DSM 10596</strain>
    </source>
</reference>
<evidence type="ECO:0000259" key="3">
    <source>
        <dbReference type="PROSITE" id="PS50977"/>
    </source>
</evidence>
<accession>A0A542SM81</accession>
<dbReference type="EMBL" id="VFNV01000001">
    <property type="protein sequence ID" value="TQK75732.1"/>
    <property type="molecule type" value="Genomic_DNA"/>
</dbReference>
<keyword evidence="1 2" id="KW-0238">DNA-binding</keyword>
<dbReference type="InterPro" id="IPR001647">
    <property type="entry name" value="HTH_TetR"/>
</dbReference>
<dbReference type="OrthoDB" id="9796019at2"/>
<dbReference type="SUPFAM" id="SSF46689">
    <property type="entry name" value="Homeodomain-like"/>
    <property type="match status" value="1"/>
</dbReference>
<dbReference type="Proteomes" id="UP000316181">
    <property type="component" value="Unassembled WGS sequence"/>
</dbReference>
<evidence type="ECO:0000256" key="2">
    <source>
        <dbReference type="PROSITE-ProRule" id="PRU00335"/>
    </source>
</evidence>
<dbReference type="RefSeq" id="WP_142111095.1">
    <property type="nucleotide sequence ID" value="NZ_BAAATB010000008.1"/>
</dbReference>
<gene>
    <name evidence="4" type="ORF">FB389_0366</name>
</gene>
<dbReference type="Gene3D" id="1.10.357.10">
    <property type="entry name" value="Tetracycline Repressor, domain 2"/>
    <property type="match status" value="1"/>
</dbReference>
<evidence type="ECO:0000313" key="5">
    <source>
        <dbReference type="Proteomes" id="UP000316181"/>
    </source>
</evidence>
<dbReference type="GO" id="GO:0003677">
    <property type="term" value="F:DNA binding"/>
    <property type="evidence" value="ECO:0007669"/>
    <property type="project" value="UniProtKB-UniRule"/>
</dbReference>
<dbReference type="AlphaFoldDB" id="A0A542SM81"/>
<protein>
    <recommendedName>
        <fullName evidence="3">HTH tetR-type domain-containing protein</fullName>
    </recommendedName>
</protein>
<organism evidence="4 5">
    <name type="scientific">Rarobacter incanus</name>
    <dbReference type="NCBI Taxonomy" id="153494"/>
    <lineage>
        <taxon>Bacteria</taxon>
        <taxon>Bacillati</taxon>
        <taxon>Actinomycetota</taxon>
        <taxon>Actinomycetes</taxon>
        <taxon>Micrococcales</taxon>
        <taxon>Rarobacteraceae</taxon>
        <taxon>Rarobacter</taxon>
    </lineage>
</organism>
<proteinExistence type="predicted"/>
<keyword evidence="5" id="KW-1185">Reference proteome</keyword>
<comment type="caution">
    <text evidence="4">The sequence shown here is derived from an EMBL/GenBank/DDBJ whole genome shotgun (WGS) entry which is preliminary data.</text>
</comment>
<feature type="DNA-binding region" description="H-T-H motif" evidence="2">
    <location>
        <begin position="44"/>
        <end position="63"/>
    </location>
</feature>
<name>A0A542SM81_9MICO</name>
<dbReference type="PROSITE" id="PS50977">
    <property type="entry name" value="HTH_TETR_2"/>
    <property type="match status" value="1"/>
</dbReference>
<dbReference type="InterPro" id="IPR009057">
    <property type="entry name" value="Homeodomain-like_sf"/>
</dbReference>
<feature type="domain" description="HTH tetR-type" evidence="3">
    <location>
        <begin position="17"/>
        <end position="81"/>
    </location>
</feature>
<evidence type="ECO:0000313" key="4">
    <source>
        <dbReference type="EMBL" id="TQK75732.1"/>
    </source>
</evidence>